<dbReference type="Proteomes" id="UP001358417">
    <property type="component" value="Unassembled WGS sequence"/>
</dbReference>
<keyword evidence="3" id="KW-1185">Reference proteome</keyword>
<dbReference type="AlphaFoldDB" id="A0AAV9N255"/>
<evidence type="ECO:0000313" key="2">
    <source>
        <dbReference type="EMBL" id="KAK5048175.1"/>
    </source>
</evidence>
<name>A0AAV9N255_9EURO</name>
<protein>
    <submittedName>
        <fullName evidence="2">Uncharacterized protein</fullName>
    </submittedName>
</protein>
<sequence>MLSSHFKADEHSAIVLKILPLKQFSIGYHTEGRLLQYLCIIDQRTMIHTGKWAYRKYKNPQARKQELNASAQAKHGEWIVASEDEIFMKAVQNLVDATPITQRSDRTSSHTKIEQHPLIPAQRTLHSFSLAESMLPSPDRGFLRSCEPREAPQVPPSSGQESHLRQQYSPNELSILSPQSSQSAVNEPDEIEVHGKWIWIPDNIPLQKHPGYTPGIPSTPGMNELDLVRVECLAELLCDPRELGTSENDQFRGPVPAELDGTELPFENSEERGPYAVKGK</sequence>
<comment type="caution">
    <text evidence="2">The sequence shown here is derived from an EMBL/GenBank/DDBJ whole genome shotgun (WGS) entry which is preliminary data.</text>
</comment>
<accession>A0AAV9N255</accession>
<reference evidence="2 3" key="1">
    <citation type="submission" date="2023-08" db="EMBL/GenBank/DDBJ databases">
        <title>Black Yeasts Isolated from many extreme environments.</title>
        <authorList>
            <person name="Coleine C."/>
            <person name="Stajich J.E."/>
            <person name="Selbmann L."/>
        </authorList>
    </citation>
    <scope>NUCLEOTIDE SEQUENCE [LARGE SCALE GENOMIC DNA]</scope>
    <source>
        <strain evidence="2 3">CCFEE 5792</strain>
    </source>
</reference>
<feature type="compositionally biased region" description="Polar residues" evidence="1">
    <location>
        <begin position="156"/>
        <end position="166"/>
    </location>
</feature>
<proteinExistence type="predicted"/>
<dbReference type="EMBL" id="JAVRRD010000022">
    <property type="protein sequence ID" value="KAK5048175.1"/>
    <property type="molecule type" value="Genomic_DNA"/>
</dbReference>
<feature type="region of interest" description="Disordered" evidence="1">
    <location>
        <begin position="139"/>
        <end position="166"/>
    </location>
</feature>
<dbReference type="GeneID" id="89974019"/>
<dbReference type="RefSeq" id="XP_064703633.1">
    <property type="nucleotide sequence ID" value="XM_064849409.1"/>
</dbReference>
<evidence type="ECO:0000256" key="1">
    <source>
        <dbReference type="SAM" id="MobiDB-lite"/>
    </source>
</evidence>
<gene>
    <name evidence="2" type="ORF">LTR84_005845</name>
</gene>
<evidence type="ECO:0000313" key="3">
    <source>
        <dbReference type="Proteomes" id="UP001358417"/>
    </source>
</evidence>
<organism evidence="2 3">
    <name type="scientific">Exophiala bonariae</name>
    <dbReference type="NCBI Taxonomy" id="1690606"/>
    <lineage>
        <taxon>Eukaryota</taxon>
        <taxon>Fungi</taxon>
        <taxon>Dikarya</taxon>
        <taxon>Ascomycota</taxon>
        <taxon>Pezizomycotina</taxon>
        <taxon>Eurotiomycetes</taxon>
        <taxon>Chaetothyriomycetidae</taxon>
        <taxon>Chaetothyriales</taxon>
        <taxon>Herpotrichiellaceae</taxon>
        <taxon>Exophiala</taxon>
    </lineage>
</organism>
<feature type="region of interest" description="Disordered" evidence="1">
    <location>
        <begin position="243"/>
        <end position="280"/>
    </location>
</feature>